<dbReference type="Proteomes" id="UP001055072">
    <property type="component" value="Unassembled WGS sequence"/>
</dbReference>
<organism evidence="1 2">
    <name type="scientific">Irpex rosettiformis</name>
    <dbReference type="NCBI Taxonomy" id="378272"/>
    <lineage>
        <taxon>Eukaryota</taxon>
        <taxon>Fungi</taxon>
        <taxon>Dikarya</taxon>
        <taxon>Basidiomycota</taxon>
        <taxon>Agaricomycotina</taxon>
        <taxon>Agaricomycetes</taxon>
        <taxon>Polyporales</taxon>
        <taxon>Irpicaceae</taxon>
        <taxon>Irpex</taxon>
    </lineage>
</organism>
<reference evidence="1" key="1">
    <citation type="journal article" date="2021" name="Environ. Microbiol.">
        <title>Gene family expansions and transcriptome signatures uncover fungal adaptations to wood decay.</title>
        <authorList>
            <person name="Hage H."/>
            <person name="Miyauchi S."/>
            <person name="Viragh M."/>
            <person name="Drula E."/>
            <person name="Min B."/>
            <person name="Chaduli D."/>
            <person name="Navarro D."/>
            <person name="Favel A."/>
            <person name="Norest M."/>
            <person name="Lesage-Meessen L."/>
            <person name="Balint B."/>
            <person name="Merenyi Z."/>
            <person name="de Eugenio L."/>
            <person name="Morin E."/>
            <person name="Martinez A.T."/>
            <person name="Baldrian P."/>
            <person name="Stursova M."/>
            <person name="Martinez M.J."/>
            <person name="Novotny C."/>
            <person name="Magnuson J.K."/>
            <person name="Spatafora J.W."/>
            <person name="Maurice S."/>
            <person name="Pangilinan J."/>
            <person name="Andreopoulos W."/>
            <person name="LaButti K."/>
            <person name="Hundley H."/>
            <person name="Na H."/>
            <person name="Kuo A."/>
            <person name="Barry K."/>
            <person name="Lipzen A."/>
            <person name="Henrissat B."/>
            <person name="Riley R."/>
            <person name="Ahrendt S."/>
            <person name="Nagy L.G."/>
            <person name="Grigoriev I.V."/>
            <person name="Martin F."/>
            <person name="Rosso M.N."/>
        </authorList>
    </citation>
    <scope>NUCLEOTIDE SEQUENCE</scope>
    <source>
        <strain evidence="1">CBS 384.51</strain>
    </source>
</reference>
<comment type="caution">
    <text evidence="1">The sequence shown here is derived from an EMBL/GenBank/DDBJ whole genome shotgun (WGS) entry which is preliminary data.</text>
</comment>
<keyword evidence="2" id="KW-1185">Reference proteome</keyword>
<proteinExistence type="predicted"/>
<evidence type="ECO:0000313" key="1">
    <source>
        <dbReference type="EMBL" id="KAI0089054.1"/>
    </source>
</evidence>
<gene>
    <name evidence="1" type="ORF">BDY19DRAFT_993287</name>
</gene>
<name>A0ACB8U4H7_9APHY</name>
<sequence>MSRHESPLDTPHNLVQMYRRLPPSAAEAVSKFKVKGHVAGITAGAEDVKYQAKYKELKKKVKEIESDNDRLYLKLLLAKKNIRRMNLERAILYERLAQVPPTPGRNPQELPPESDPMLAQQQHPGPPEPVRTIDADQRSIDEYQRNHPNARVMYGPDGRVVAIEDPAHPRDALGLSGPPPPHGIPIVRGPEPGQGYEAGRQIPPPVPSIREPQPPSQESLHVPHDRSPVYRAAEPPAPRQSIPSSHHHGHSHSHSPHHSRSSSSRHDLDMLPPEHGRLDTLPPTHVHGHSRSSSLSGEGQVEQRSRRHDIHELAGQHGHSSIPHPRVEIPASNLPPSPTALHSPTHGRIHNHQRMGPGMHLHRQQERDPEVTRQLLLEREHEKERERQREIEFHRRVAREEEELRQLMPLPVSREEQPSLSGPGVSRDRSRSDTPASGGAASGGGGGGGSSRPDSSQSHERERRSYATPRVANLLSNPRDSYYDSRDERVGHAVSHSRSYPPEYGPESSRKRPRHDMDIDDDHRSGGIRSPLESSAGGGSRSGGPADSYSVSHEARGPKRIHPDDEDDVNLRGYVSSVRDEKPMEQDD</sequence>
<dbReference type="EMBL" id="MU274911">
    <property type="protein sequence ID" value="KAI0089054.1"/>
    <property type="molecule type" value="Genomic_DNA"/>
</dbReference>
<protein>
    <submittedName>
        <fullName evidence="1">Uncharacterized protein</fullName>
    </submittedName>
</protein>
<evidence type="ECO:0000313" key="2">
    <source>
        <dbReference type="Proteomes" id="UP001055072"/>
    </source>
</evidence>
<accession>A0ACB8U4H7</accession>